<dbReference type="AlphaFoldDB" id="G0L458"/>
<keyword evidence="1" id="KW-1133">Transmembrane helix</keyword>
<evidence type="ECO:0000313" key="3">
    <source>
        <dbReference type="Proteomes" id="UP000008898"/>
    </source>
</evidence>
<evidence type="ECO:0000256" key="1">
    <source>
        <dbReference type="SAM" id="Phobius"/>
    </source>
</evidence>
<dbReference type="HOGENOM" id="CLU_1968148_0_0_10"/>
<dbReference type="STRING" id="63186.ZOBELLIA_4542"/>
<accession>G0L458</accession>
<dbReference type="EMBL" id="FP476056">
    <property type="protein sequence ID" value="CAZ98677.1"/>
    <property type="molecule type" value="Genomic_DNA"/>
</dbReference>
<dbReference type="PATRIC" id="fig|63186.3.peg.4455"/>
<keyword evidence="3" id="KW-1185">Reference proteome</keyword>
<reference evidence="3" key="1">
    <citation type="submission" date="2009-07" db="EMBL/GenBank/DDBJ databases">
        <title>Complete genome sequence of Zobellia galactanivorans Dsij.</title>
        <authorList>
            <consortium name="Genoscope - CEA"/>
        </authorList>
    </citation>
    <scope>NUCLEOTIDE SEQUENCE [LARGE SCALE GENOMIC DNA]</scope>
    <source>
        <strain evidence="3">DSM 12802 / CCUG 47099 / CIP 106680 / NCIMB 13871 / Dsij</strain>
    </source>
</reference>
<dbReference type="Proteomes" id="UP000008898">
    <property type="component" value="Chromosome"/>
</dbReference>
<evidence type="ECO:0000313" key="2">
    <source>
        <dbReference type="EMBL" id="CAZ98677.1"/>
    </source>
</evidence>
<reference evidence="2 3" key="2">
    <citation type="journal article" date="2012" name="Environ. Microbiol.">
        <title>Characterization of the first alginolytic operons in a marine bacterium: from their emergence in marine Flavobacteriia to their independent transfers to marine Proteobacteria and human gut Bacteroides.</title>
        <authorList>
            <person name="Thomas F."/>
            <person name="Barbeyron T."/>
            <person name="Tonon T."/>
            <person name="Genicot S."/>
            <person name="Czjzek M."/>
            <person name="Michel G."/>
        </authorList>
    </citation>
    <scope>NUCLEOTIDE SEQUENCE [LARGE SCALE GENOMIC DNA]</scope>
    <source>
        <strain evidence="3">DSM 12802 / CCUG 47099 / CIP 106680 / NCIMB 13871 / Dsij</strain>
    </source>
</reference>
<feature type="transmembrane region" description="Helical" evidence="1">
    <location>
        <begin position="12"/>
        <end position="33"/>
    </location>
</feature>
<name>G0L458_ZOBGA</name>
<dbReference type="KEGG" id="zga:ZOBELLIA_4542"/>
<keyword evidence="1" id="KW-0472">Membrane</keyword>
<proteinExistence type="predicted"/>
<gene>
    <name evidence="2" type="ordered locus">zobellia_4542</name>
</gene>
<sequence length="144" mass="16649">MEVLRLMTINRLLFLYFAGMIQRILPIMATLLLTASCYQPERNCADFKDGKYSFTTTIDGKEKTTLFERYGDLEIDYYEGKSDSSSVRWINDCEYIVKKLNPKNKSEEQSIHMKILSTTEDSYIFEFNIVGQGQPSRGTAVKIE</sequence>
<keyword evidence="1" id="KW-0812">Transmembrane</keyword>
<organism evidence="2 3">
    <name type="scientific">Zobellia galactanivorans (strain DSM 12802 / CCUG 47099 / CIP 106680 / NCIMB 13871 / Dsij)</name>
    <dbReference type="NCBI Taxonomy" id="63186"/>
    <lineage>
        <taxon>Bacteria</taxon>
        <taxon>Pseudomonadati</taxon>
        <taxon>Bacteroidota</taxon>
        <taxon>Flavobacteriia</taxon>
        <taxon>Flavobacteriales</taxon>
        <taxon>Flavobacteriaceae</taxon>
        <taxon>Zobellia</taxon>
    </lineage>
</organism>
<protein>
    <submittedName>
        <fullName evidence="2">Conserved hypothetical membrane protein</fullName>
    </submittedName>
</protein>